<evidence type="ECO:0000256" key="3">
    <source>
        <dbReference type="ARBA" id="ARBA00022692"/>
    </source>
</evidence>
<evidence type="ECO:0000256" key="6">
    <source>
        <dbReference type="SAM" id="MobiDB-lite"/>
    </source>
</evidence>
<feature type="transmembrane region" description="Helical" evidence="7">
    <location>
        <begin position="185"/>
        <end position="204"/>
    </location>
</feature>
<sequence>MGWASARRTPGGSIRAVALLLSAAFLALGLSSAVAVYAAYDGISARSSARALQYKDASPGSRTIARGIDSFDEVDGLQYSVVYLRPVSDEVSRPPGIKSWPKPGEAFLSPGLQRALAAEGAQDRFGKVVGTISDEGLASPGEKYAYVNPTDRQYNAKDAHELVGFGGSGSGASGDMLFIENRGRLLTALLLILLPAVALVVVAVRMGSDGRDRRTALLSALGGGHQYRTWLNLGESALPVVVGALLGTVPAIVVMAVHDVRLPWINYWLSSADIRRYAWETALSGSGAAFIILLLVCVLHRQGRRGSKRSSRLAARTSQITRWAAMACPVLIFATVWGPQQLDPAEYSDLRMKFYNIGVVLVLATLPGAVAYGASVLGTRLAGSARRTGSGGPLVAGRSYGCPSRCDLPLGCGSGDRPGPGQSGTAETDPVRYQRPGCSGDGSPCGEEPAADAAQLGKGLARRRGRSTGSASN</sequence>
<dbReference type="InterPro" id="IPR003838">
    <property type="entry name" value="ABC3_permease_C"/>
</dbReference>
<evidence type="ECO:0000313" key="9">
    <source>
        <dbReference type="EMBL" id="MFC5719954.1"/>
    </source>
</evidence>
<keyword evidence="3 7" id="KW-0812">Transmembrane</keyword>
<feature type="compositionally biased region" description="Gly residues" evidence="6">
    <location>
        <begin position="413"/>
        <end position="422"/>
    </location>
</feature>
<feature type="domain" description="ABC3 transporter permease C-terminal" evidence="8">
    <location>
        <begin position="188"/>
        <end position="299"/>
    </location>
</feature>
<feature type="region of interest" description="Disordered" evidence="6">
    <location>
        <begin position="413"/>
        <end position="473"/>
    </location>
</feature>
<evidence type="ECO:0000256" key="2">
    <source>
        <dbReference type="ARBA" id="ARBA00022475"/>
    </source>
</evidence>
<comment type="caution">
    <text evidence="9">The sequence shown here is derived from an EMBL/GenBank/DDBJ whole genome shotgun (WGS) entry which is preliminary data.</text>
</comment>
<organism evidence="9 10">
    <name type="scientific">Streptomyces gamaensis</name>
    <dbReference type="NCBI Taxonomy" id="1763542"/>
    <lineage>
        <taxon>Bacteria</taxon>
        <taxon>Bacillati</taxon>
        <taxon>Actinomycetota</taxon>
        <taxon>Actinomycetes</taxon>
        <taxon>Kitasatosporales</taxon>
        <taxon>Streptomycetaceae</taxon>
        <taxon>Streptomyces</taxon>
    </lineage>
</organism>
<protein>
    <submittedName>
        <fullName evidence="9">FtsX-like permease family protein</fullName>
    </submittedName>
</protein>
<reference evidence="10" key="1">
    <citation type="journal article" date="2019" name="Int. J. Syst. Evol. Microbiol.">
        <title>The Global Catalogue of Microorganisms (GCM) 10K type strain sequencing project: providing services to taxonomists for standard genome sequencing and annotation.</title>
        <authorList>
            <consortium name="The Broad Institute Genomics Platform"/>
            <consortium name="The Broad Institute Genome Sequencing Center for Infectious Disease"/>
            <person name="Wu L."/>
            <person name="Ma J."/>
        </authorList>
    </citation>
    <scope>NUCLEOTIDE SEQUENCE [LARGE SCALE GENOMIC DNA]</scope>
    <source>
        <strain evidence="10">CGMCC 4.7304</strain>
    </source>
</reference>
<dbReference type="EMBL" id="JBHSPB010000003">
    <property type="protein sequence ID" value="MFC5719954.1"/>
    <property type="molecule type" value="Genomic_DNA"/>
</dbReference>
<gene>
    <name evidence="9" type="ORF">ACFP1Z_07175</name>
</gene>
<dbReference type="Proteomes" id="UP001596083">
    <property type="component" value="Unassembled WGS sequence"/>
</dbReference>
<keyword evidence="10" id="KW-1185">Reference proteome</keyword>
<keyword evidence="5 7" id="KW-0472">Membrane</keyword>
<evidence type="ECO:0000256" key="5">
    <source>
        <dbReference type="ARBA" id="ARBA00023136"/>
    </source>
</evidence>
<evidence type="ECO:0000313" key="10">
    <source>
        <dbReference type="Proteomes" id="UP001596083"/>
    </source>
</evidence>
<name>A0ABW0YTT0_9ACTN</name>
<evidence type="ECO:0000256" key="7">
    <source>
        <dbReference type="SAM" id="Phobius"/>
    </source>
</evidence>
<dbReference type="RefSeq" id="WP_390315042.1">
    <property type="nucleotide sequence ID" value="NZ_JBHSPB010000003.1"/>
</dbReference>
<keyword evidence="4 7" id="KW-1133">Transmembrane helix</keyword>
<evidence type="ECO:0000256" key="1">
    <source>
        <dbReference type="ARBA" id="ARBA00004651"/>
    </source>
</evidence>
<feature type="transmembrane region" description="Helical" evidence="7">
    <location>
        <begin position="237"/>
        <end position="257"/>
    </location>
</feature>
<dbReference type="Pfam" id="PF02687">
    <property type="entry name" value="FtsX"/>
    <property type="match status" value="1"/>
</dbReference>
<feature type="transmembrane region" description="Helical" evidence="7">
    <location>
        <begin position="357"/>
        <end position="377"/>
    </location>
</feature>
<feature type="transmembrane region" description="Helical" evidence="7">
    <location>
        <begin position="277"/>
        <end position="299"/>
    </location>
</feature>
<accession>A0ABW0YTT0</accession>
<evidence type="ECO:0000259" key="8">
    <source>
        <dbReference type="Pfam" id="PF02687"/>
    </source>
</evidence>
<keyword evidence="2" id="KW-1003">Cell membrane</keyword>
<evidence type="ECO:0000256" key="4">
    <source>
        <dbReference type="ARBA" id="ARBA00022989"/>
    </source>
</evidence>
<comment type="subcellular location">
    <subcellularLocation>
        <location evidence="1">Cell membrane</location>
        <topology evidence="1">Multi-pass membrane protein</topology>
    </subcellularLocation>
</comment>
<feature type="transmembrane region" description="Helical" evidence="7">
    <location>
        <begin position="320"/>
        <end position="337"/>
    </location>
</feature>
<proteinExistence type="predicted"/>